<protein>
    <submittedName>
        <fullName evidence="8">Glycosyltransferase, group 4 family</fullName>
        <ecNumber evidence="8">2.7.8.-</ecNumber>
    </submittedName>
</protein>
<accession>A0A0D5C4E0</accession>
<keyword evidence="9" id="KW-1185">Reference proteome</keyword>
<name>A0A0D5C4E0_9ARCH</name>
<reference evidence="9" key="1">
    <citation type="submission" date="2015-03" db="EMBL/GenBank/DDBJ databases">
        <title>Characterization of two novel Thaumarchaeota isolated from the Northern Adriatic Sea.</title>
        <authorList>
            <person name="Bayer B."/>
            <person name="Vojvoda J."/>
            <person name="Offre P."/>
            <person name="Srivastava A."/>
            <person name="Elisabeth N."/>
            <person name="Garcia J.A.L."/>
            <person name="Schleper C."/>
            <person name="Herndl G.J."/>
        </authorList>
    </citation>
    <scope>NUCLEOTIDE SEQUENCE [LARGE SCALE GENOMIC DNA]</scope>
    <source>
        <strain evidence="9">NF5</strain>
    </source>
</reference>
<dbReference type="CDD" id="cd06856">
    <property type="entry name" value="GT_GPT_archaea"/>
    <property type="match status" value="1"/>
</dbReference>
<evidence type="ECO:0000256" key="6">
    <source>
        <dbReference type="ARBA" id="ARBA00023136"/>
    </source>
</evidence>
<dbReference type="STRING" id="1580092.NADRNF5_2005"/>
<feature type="transmembrane region" description="Helical" evidence="7">
    <location>
        <begin position="224"/>
        <end position="246"/>
    </location>
</feature>
<feature type="transmembrane region" description="Helical" evidence="7">
    <location>
        <begin position="126"/>
        <end position="146"/>
    </location>
</feature>
<evidence type="ECO:0000256" key="2">
    <source>
        <dbReference type="ARBA" id="ARBA00022475"/>
    </source>
</evidence>
<keyword evidence="3 8" id="KW-0808">Transferase</keyword>
<feature type="transmembrane region" description="Helical" evidence="7">
    <location>
        <begin position="100"/>
        <end position="120"/>
    </location>
</feature>
<keyword evidence="6 7" id="KW-0472">Membrane</keyword>
<comment type="subcellular location">
    <subcellularLocation>
        <location evidence="1">Cell membrane</location>
        <topology evidence="1">Multi-pass membrane protein</topology>
    </subcellularLocation>
</comment>
<keyword evidence="4 7" id="KW-0812">Transmembrane</keyword>
<evidence type="ECO:0000256" key="1">
    <source>
        <dbReference type="ARBA" id="ARBA00004651"/>
    </source>
</evidence>
<feature type="transmembrane region" description="Helical" evidence="7">
    <location>
        <begin position="76"/>
        <end position="93"/>
    </location>
</feature>
<evidence type="ECO:0000313" key="8">
    <source>
        <dbReference type="EMBL" id="AJW71679.1"/>
    </source>
</evidence>
<gene>
    <name evidence="8" type="ORF">NADRNF5_2005</name>
</gene>
<dbReference type="GO" id="GO:0005886">
    <property type="term" value="C:plasma membrane"/>
    <property type="evidence" value="ECO:0007669"/>
    <property type="project" value="UniProtKB-SubCell"/>
</dbReference>
<dbReference type="EMBL" id="CP011070">
    <property type="protein sequence ID" value="AJW71679.1"/>
    <property type="molecule type" value="Genomic_DNA"/>
</dbReference>
<dbReference type="HOGENOM" id="CLU_023982_4_0_2"/>
<dbReference type="EC" id="2.7.8.-" evidence="8"/>
<keyword evidence="5 7" id="KW-1133">Transmembrane helix</keyword>
<evidence type="ECO:0000256" key="7">
    <source>
        <dbReference type="SAM" id="Phobius"/>
    </source>
</evidence>
<dbReference type="PANTHER" id="PTHR22926">
    <property type="entry name" value="PHOSPHO-N-ACETYLMURAMOYL-PENTAPEPTIDE-TRANSFERASE"/>
    <property type="match status" value="1"/>
</dbReference>
<feature type="transmembrane region" description="Helical" evidence="7">
    <location>
        <begin position="307"/>
        <end position="329"/>
    </location>
</feature>
<keyword evidence="2" id="KW-1003">Cell membrane</keyword>
<evidence type="ECO:0000256" key="5">
    <source>
        <dbReference type="ARBA" id="ARBA00022989"/>
    </source>
</evidence>
<evidence type="ECO:0000313" key="9">
    <source>
        <dbReference type="Proteomes" id="UP000032408"/>
    </source>
</evidence>
<dbReference type="OrthoDB" id="34534at2157"/>
<evidence type="ECO:0000256" key="4">
    <source>
        <dbReference type="ARBA" id="ARBA00022692"/>
    </source>
</evidence>
<feature type="transmembrane region" description="Helical" evidence="7">
    <location>
        <begin position="6"/>
        <end position="27"/>
    </location>
</feature>
<dbReference type="KEGG" id="nin:NADRNF5_2005"/>
<dbReference type="GO" id="GO:0016780">
    <property type="term" value="F:phosphotransferase activity, for other substituted phosphate groups"/>
    <property type="evidence" value="ECO:0007669"/>
    <property type="project" value="InterPro"/>
</dbReference>
<feature type="transmembrane region" description="Helical" evidence="7">
    <location>
        <begin position="158"/>
        <end position="181"/>
    </location>
</feature>
<feature type="transmembrane region" description="Helical" evidence="7">
    <location>
        <begin position="187"/>
        <end position="203"/>
    </location>
</feature>
<dbReference type="GeneID" id="24821168"/>
<dbReference type="RefSeq" id="WP_048118016.1">
    <property type="nucleotide sequence ID" value="NZ_CP011070.1"/>
</dbReference>
<dbReference type="AlphaFoldDB" id="A0A0D5C4E0"/>
<feature type="transmembrane region" description="Helical" evidence="7">
    <location>
        <begin position="48"/>
        <end position="70"/>
    </location>
</feature>
<dbReference type="GO" id="GO:0071555">
    <property type="term" value="P:cell wall organization"/>
    <property type="evidence" value="ECO:0007669"/>
    <property type="project" value="TreeGrafter"/>
</dbReference>
<reference evidence="8 9" key="2">
    <citation type="journal article" date="2016" name="ISME J.">
        <title>Physiological and genomic characterization of two novel marine thaumarchaeal strains indicates niche differentiation.</title>
        <authorList>
            <person name="Bayer B."/>
            <person name="Vojvoda J."/>
            <person name="Offre P."/>
            <person name="Alves R.J."/>
            <person name="Elisabeth N.H."/>
            <person name="Garcia J.A."/>
            <person name="Volland J.M."/>
            <person name="Srivastava A."/>
            <person name="Schleper C."/>
            <person name="Herndl G.J."/>
        </authorList>
    </citation>
    <scope>NUCLEOTIDE SEQUENCE [LARGE SCALE GENOMIC DNA]</scope>
    <source>
        <strain evidence="8 9">NF5</strain>
    </source>
</reference>
<dbReference type="Proteomes" id="UP000032408">
    <property type="component" value="Chromosome"/>
</dbReference>
<organism evidence="8 9">
    <name type="scientific">Nitrosopumilus adriaticus</name>
    <dbReference type="NCBI Taxonomy" id="1580092"/>
    <lineage>
        <taxon>Archaea</taxon>
        <taxon>Nitrososphaerota</taxon>
        <taxon>Nitrososphaeria</taxon>
        <taxon>Nitrosopumilales</taxon>
        <taxon>Nitrosopumilaceae</taxon>
        <taxon>Nitrosopumilus</taxon>
    </lineage>
</organism>
<proteinExistence type="predicted"/>
<dbReference type="GO" id="GO:0044038">
    <property type="term" value="P:cell wall macromolecule biosynthetic process"/>
    <property type="evidence" value="ECO:0007669"/>
    <property type="project" value="TreeGrafter"/>
</dbReference>
<dbReference type="Pfam" id="PF00953">
    <property type="entry name" value="Glycos_transf_4"/>
    <property type="match status" value="1"/>
</dbReference>
<dbReference type="PANTHER" id="PTHR22926:SF3">
    <property type="entry name" value="UNDECAPRENYL-PHOSPHATE ALPHA-N-ACETYLGLUCOSAMINYL 1-PHOSPHATE TRANSFERASE"/>
    <property type="match status" value="1"/>
</dbReference>
<evidence type="ECO:0000256" key="3">
    <source>
        <dbReference type="ARBA" id="ARBA00022679"/>
    </source>
</evidence>
<sequence>MIELILPAIVSCLVAFFVVFAMTPPLIKFLKNRNFAVKDVNKKEDVMVVRPGGISIIAGIITSEIVLYAFLQLNEILAIIITTFAAFLIGYVDDRKVMGGWFKPVALAIAALPIIAFGVYDSDLAFPIFGTVQIPALYLGLIIFMIPITGNTINSIDVLNGVASGFMVIASFSLSVCLFVMQNYEIAIVSLPLGFVSLAFYKYHKVPSKIFPGDSGALTLGAMYGAIAIVGGVEIIAAVALLPAVINSFLFLSSVKRIVEHRQVKGKPVEHTDDFKLKATDDKTAPVTLVRLILAGGSLTEKQVGFAIFRLTVFSGILAIITAFLMGVYI</sequence>
<dbReference type="InterPro" id="IPR000715">
    <property type="entry name" value="Glycosyl_transferase_4"/>
</dbReference>